<dbReference type="GO" id="GO:0003735">
    <property type="term" value="F:structural constituent of ribosome"/>
    <property type="evidence" value="ECO:0007669"/>
    <property type="project" value="InterPro"/>
</dbReference>
<comment type="similarity">
    <text evidence="3">Belongs to the bacterial ribosomal protein bS16 family.</text>
</comment>
<dbReference type="EMBL" id="CXOI01000004">
    <property type="protein sequence ID" value="CTP82373.1"/>
    <property type="molecule type" value="Genomic_DNA"/>
</dbReference>
<dbReference type="GO" id="GO:0015935">
    <property type="term" value="C:small ribosomal subunit"/>
    <property type="evidence" value="ECO:0007669"/>
    <property type="project" value="TreeGrafter"/>
</dbReference>
<accession>A0A0K2ZBU8</accession>
<gene>
    <name evidence="3" type="primary">rpsP</name>
    <name evidence="4" type="ORF">XTALMG727_0209</name>
</gene>
<dbReference type="InterPro" id="IPR020592">
    <property type="entry name" value="Ribosomal_bS16_CS"/>
</dbReference>
<dbReference type="PROSITE" id="PS00732">
    <property type="entry name" value="RIBOSOMAL_S16"/>
    <property type="match status" value="1"/>
</dbReference>
<dbReference type="InterPro" id="IPR023803">
    <property type="entry name" value="Ribosomal_bS16_dom_sf"/>
</dbReference>
<dbReference type="FunFam" id="3.30.1320.10:FF:000008">
    <property type="entry name" value="30S ribosomal protein S16"/>
    <property type="match status" value="1"/>
</dbReference>
<dbReference type="Proteomes" id="UP000046187">
    <property type="component" value="Unassembled WGS sequence"/>
</dbReference>
<dbReference type="GO" id="GO:0006412">
    <property type="term" value="P:translation"/>
    <property type="evidence" value="ECO:0007669"/>
    <property type="project" value="UniProtKB-UniRule"/>
</dbReference>
<dbReference type="RefSeq" id="WP_053833889.1">
    <property type="nucleotide sequence ID" value="NZ_CXOI01000004.1"/>
</dbReference>
<dbReference type="NCBIfam" id="TIGR00002">
    <property type="entry name" value="S16"/>
    <property type="match status" value="1"/>
</dbReference>
<dbReference type="GO" id="GO:0005737">
    <property type="term" value="C:cytoplasm"/>
    <property type="evidence" value="ECO:0007669"/>
    <property type="project" value="UniProtKB-ARBA"/>
</dbReference>
<organism evidence="4 5">
    <name type="scientific">Xanthomonas graminis pv. arrhenatheri LMG 727</name>
    <dbReference type="NCBI Taxonomy" id="1195923"/>
    <lineage>
        <taxon>Bacteria</taxon>
        <taxon>Pseudomonadati</taxon>
        <taxon>Pseudomonadota</taxon>
        <taxon>Gammaproteobacteria</taxon>
        <taxon>Lysobacterales</taxon>
        <taxon>Lysobacteraceae</taxon>
        <taxon>Xanthomonas</taxon>
        <taxon>Xanthomonas translucens group</taxon>
        <taxon>Xanthomonas graminis</taxon>
    </lineage>
</organism>
<evidence type="ECO:0000256" key="2">
    <source>
        <dbReference type="ARBA" id="ARBA00023274"/>
    </source>
</evidence>
<dbReference type="InterPro" id="IPR000307">
    <property type="entry name" value="Ribosomal_bS16"/>
</dbReference>
<dbReference type="Pfam" id="PF00886">
    <property type="entry name" value="Ribosomal_S16"/>
    <property type="match status" value="1"/>
</dbReference>
<evidence type="ECO:0000256" key="3">
    <source>
        <dbReference type="HAMAP-Rule" id="MF_00385"/>
    </source>
</evidence>
<protein>
    <recommendedName>
        <fullName evidence="3">Small ribosomal subunit protein bS16</fullName>
    </recommendedName>
</protein>
<dbReference type="AlphaFoldDB" id="A0A0K2ZBU8"/>
<dbReference type="PANTHER" id="PTHR12919:SF20">
    <property type="entry name" value="SMALL RIBOSOMAL SUBUNIT PROTEIN BS16M"/>
    <property type="match status" value="1"/>
</dbReference>
<dbReference type="SUPFAM" id="SSF54565">
    <property type="entry name" value="Ribosomal protein S16"/>
    <property type="match status" value="1"/>
</dbReference>
<dbReference type="Gene3D" id="3.30.1320.10">
    <property type="match status" value="1"/>
</dbReference>
<proteinExistence type="inferred from homology"/>
<evidence type="ECO:0000313" key="5">
    <source>
        <dbReference type="Proteomes" id="UP000046187"/>
    </source>
</evidence>
<keyword evidence="2 3" id="KW-0687">Ribonucleoprotein</keyword>
<dbReference type="PANTHER" id="PTHR12919">
    <property type="entry name" value="30S RIBOSOMAL PROTEIN S16"/>
    <property type="match status" value="1"/>
</dbReference>
<evidence type="ECO:0000313" key="4">
    <source>
        <dbReference type="EMBL" id="CTP82373.1"/>
    </source>
</evidence>
<evidence type="ECO:0000256" key="1">
    <source>
        <dbReference type="ARBA" id="ARBA00022980"/>
    </source>
</evidence>
<dbReference type="HAMAP" id="MF_00385">
    <property type="entry name" value="Ribosomal_bS16"/>
    <property type="match status" value="1"/>
</dbReference>
<sequence>MVKIRLTRGGAKKRPFYHIIVTDVRSARDGRNIERLGYYNPVAQGAEPRIVLDLPRVEHWLSNGAQMTDKVRNLCREAKAQAAAA</sequence>
<reference evidence="5" key="1">
    <citation type="submission" date="2015-07" db="EMBL/GenBank/DDBJ databases">
        <authorList>
            <person name="Wibberg D."/>
        </authorList>
    </citation>
    <scope>NUCLEOTIDE SEQUENCE [LARGE SCALE GENOMIC DNA]</scope>
</reference>
<keyword evidence="1 3" id="KW-0689">Ribosomal protein</keyword>
<name>A0A0K2ZBU8_9XANT</name>
<keyword evidence="5" id="KW-1185">Reference proteome</keyword>